<comment type="caution">
    <text evidence="2">The sequence shown here is derived from an EMBL/GenBank/DDBJ whole genome shotgun (WGS) entry which is preliminary data.</text>
</comment>
<evidence type="ECO:0000256" key="1">
    <source>
        <dbReference type="SAM" id="MobiDB-lite"/>
    </source>
</evidence>
<reference evidence="2" key="1">
    <citation type="submission" date="2020-03" db="EMBL/GenBank/DDBJ databases">
        <authorList>
            <person name="Weist P."/>
        </authorList>
    </citation>
    <scope>NUCLEOTIDE SEQUENCE</scope>
</reference>
<accession>A0A9N7YQ79</accession>
<feature type="region of interest" description="Disordered" evidence="1">
    <location>
        <begin position="95"/>
        <end position="129"/>
    </location>
</feature>
<evidence type="ECO:0000313" key="2">
    <source>
        <dbReference type="EMBL" id="CAB1435521.1"/>
    </source>
</evidence>
<protein>
    <submittedName>
        <fullName evidence="2">Uncharacterized protein</fullName>
    </submittedName>
</protein>
<name>A0A9N7YQ79_PLEPL</name>
<sequence length="312" mass="33759">MDNKRPLNPSAESSGCFSSVRDVGQHAFISLAAGIVEKSNQATGDDSAHREMLGRVPRVCVRARKCGRKAPLVTSQTGKACSICLTAGHAIRCQDSKDPTHSLKNTAPRPTHPTPHPLSAPPSPSDGALLPPVPSSILISCPSPSPLAPSVKMCDMSSTSLIYPLISPAPPLLPSEPPPLPFPPRNMSRRQEDLRLGGTDRLVGGFSLPAAFEQYSQECLLLNRHHIPPPQVARGNPTSPNTRRRERALAEKERMKRKREKERKRGRENKGPGQREGGGSYDRGGLWLTSGAEPQKVCVAEREEADQTAQAH</sequence>
<organism evidence="2 3">
    <name type="scientific">Pleuronectes platessa</name>
    <name type="common">European plaice</name>
    <dbReference type="NCBI Taxonomy" id="8262"/>
    <lineage>
        <taxon>Eukaryota</taxon>
        <taxon>Metazoa</taxon>
        <taxon>Chordata</taxon>
        <taxon>Craniata</taxon>
        <taxon>Vertebrata</taxon>
        <taxon>Euteleostomi</taxon>
        <taxon>Actinopterygii</taxon>
        <taxon>Neopterygii</taxon>
        <taxon>Teleostei</taxon>
        <taxon>Neoteleostei</taxon>
        <taxon>Acanthomorphata</taxon>
        <taxon>Carangaria</taxon>
        <taxon>Pleuronectiformes</taxon>
        <taxon>Pleuronectoidei</taxon>
        <taxon>Pleuronectidae</taxon>
        <taxon>Pleuronectes</taxon>
    </lineage>
</organism>
<dbReference type="Proteomes" id="UP001153269">
    <property type="component" value="Unassembled WGS sequence"/>
</dbReference>
<dbReference type="AlphaFoldDB" id="A0A9N7YQ79"/>
<feature type="compositionally biased region" description="Pro residues" evidence="1">
    <location>
        <begin position="110"/>
        <end position="124"/>
    </location>
</feature>
<keyword evidence="3" id="KW-1185">Reference proteome</keyword>
<dbReference type="EMBL" id="CADEAL010001779">
    <property type="protein sequence ID" value="CAB1435521.1"/>
    <property type="molecule type" value="Genomic_DNA"/>
</dbReference>
<gene>
    <name evidence="2" type="ORF">PLEPLA_LOCUS23590</name>
</gene>
<proteinExistence type="predicted"/>
<feature type="region of interest" description="Disordered" evidence="1">
    <location>
        <begin position="226"/>
        <end position="312"/>
    </location>
</feature>
<evidence type="ECO:0000313" key="3">
    <source>
        <dbReference type="Proteomes" id="UP001153269"/>
    </source>
</evidence>